<evidence type="ECO:0000313" key="2">
    <source>
        <dbReference type="EMBL" id="TII03066.1"/>
    </source>
</evidence>
<dbReference type="PANTHER" id="PTHR10948:SF23">
    <property type="entry name" value="TRANSPOSASE INSI FOR INSERTION SEQUENCE ELEMENT IS30A-RELATED"/>
    <property type="match status" value="1"/>
</dbReference>
<dbReference type="RefSeq" id="WP_136647735.1">
    <property type="nucleotide sequence ID" value="NZ_JAIMDZ010000008.1"/>
</dbReference>
<dbReference type="EMBL" id="SSXL01000008">
    <property type="protein sequence ID" value="TII03066.1"/>
    <property type="molecule type" value="Genomic_DNA"/>
</dbReference>
<reference evidence="2 3" key="1">
    <citation type="submission" date="2019-04" db="EMBL/GenBank/DDBJ databases">
        <title>Genome analysis of Streptococcus suis strain WUSS327.</title>
        <authorList>
            <person name="Chen H."/>
            <person name="Gao X."/>
            <person name="Wu Z."/>
        </authorList>
    </citation>
    <scope>NUCLEOTIDE SEQUENCE [LARGE SCALE GENOMIC DNA]</scope>
    <source>
        <strain evidence="2 3">WUSS327</strain>
    </source>
</reference>
<gene>
    <name evidence="2" type="ORF">FAJ35_03015</name>
</gene>
<dbReference type="GO" id="GO:0005829">
    <property type="term" value="C:cytosol"/>
    <property type="evidence" value="ECO:0007669"/>
    <property type="project" value="TreeGrafter"/>
</dbReference>
<accession>A0A4T2GUB0</accession>
<dbReference type="GO" id="GO:0004803">
    <property type="term" value="F:transposase activity"/>
    <property type="evidence" value="ECO:0007669"/>
    <property type="project" value="TreeGrafter"/>
</dbReference>
<dbReference type="PANTHER" id="PTHR10948">
    <property type="entry name" value="TRANSPOSASE"/>
    <property type="match status" value="1"/>
</dbReference>
<proteinExistence type="predicted"/>
<evidence type="ECO:0000313" key="3">
    <source>
        <dbReference type="Proteomes" id="UP000309259"/>
    </source>
</evidence>
<feature type="domain" description="Transposase IS30-like HTH" evidence="1">
    <location>
        <begin position="2"/>
        <end position="45"/>
    </location>
</feature>
<sequence>MKNKHLTLSDRNDIQIGIEQLKPFSAIAAKLGKDPSTISKEVRRNRVVKENSVTSNCDSCPLLKKAPYVCNACPKKRSNCGYQKQFYYAKRAQLDYEAKLSDSRTGVALNKEEFYRMDEIVSAAIQKGQHLNHIIASNELSASRASIYRYLEKGYLSTKPIDFPRVVKFRKRRTRNLQPIPKTARDGRSYE</sequence>
<name>A0A4T2GUB0_STRSU</name>
<feature type="non-terminal residue" evidence="2">
    <location>
        <position position="191"/>
    </location>
</feature>
<dbReference type="InterPro" id="IPR025246">
    <property type="entry name" value="IS30-like_HTH"/>
</dbReference>
<dbReference type="InterPro" id="IPR051917">
    <property type="entry name" value="Transposase-Integrase"/>
</dbReference>
<dbReference type="Proteomes" id="UP000309259">
    <property type="component" value="Unassembled WGS sequence"/>
</dbReference>
<protein>
    <submittedName>
        <fullName evidence="2">Helix-turn-helix domain-containing protein</fullName>
    </submittedName>
</protein>
<dbReference type="Pfam" id="PF13936">
    <property type="entry name" value="HTH_38"/>
    <property type="match status" value="1"/>
</dbReference>
<organism evidence="2 3">
    <name type="scientific">Streptococcus suis</name>
    <dbReference type="NCBI Taxonomy" id="1307"/>
    <lineage>
        <taxon>Bacteria</taxon>
        <taxon>Bacillati</taxon>
        <taxon>Bacillota</taxon>
        <taxon>Bacilli</taxon>
        <taxon>Lactobacillales</taxon>
        <taxon>Streptococcaceae</taxon>
        <taxon>Streptococcus</taxon>
    </lineage>
</organism>
<evidence type="ECO:0000259" key="1">
    <source>
        <dbReference type="Pfam" id="PF13936"/>
    </source>
</evidence>
<dbReference type="AlphaFoldDB" id="A0A4T2GUB0"/>
<dbReference type="GO" id="GO:0032196">
    <property type="term" value="P:transposition"/>
    <property type="evidence" value="ECO:0007669"/>
    <property type="project" value="TreeGrafter"/>
</dbReference>
<comment type="caution">
    <text evidence="2">The sequence shown here is derived from an EMBL/GenBank/DDBJ whole genome shotgun (WGS) entry which is preliminary data.</text>
</comment>